<dbReference type="Proteomes" id="UP001189429">
    <property type="component" value="Unassembled WGS sequence"/>
</dbReference>
<feature type="compositionally biased region" description="Low complexity" evidence="1">
    <location>
        <begin position="1"/>
        <end position="12"/>
    </location>
</feature>
<feature type="region of interest" description="Disordered" evidence="1">
    <location>
        <begin position="1"/>
        <end position="95"/>
    </location>
</feature>
<protein>
    <submittedName>
        <fullName evidence="2">Uncharacterized protein</fullName>
    </submittedName>
</protein>
<evidence type="ECO:0000256" key="1">
    <source>
        <dbReference type="SAM" id="MobiDB-lite"/>
    </source>
</evidence>
<name>A0ABN9V0Q6_9DINO</name>
<evidence type="ECO:0000313" key="2">
    <source>
        <dbReference type="EMBL" id="CAK0866160.1"/>
    </source>
</evidence>
<proteinExistence type="predicted"/>
<feature type="non-terminal residue" evidence="2">
    <location>
        <position position="1"/>
    </location>
</feature>
<organism evidence="2 3">
    <name type="scientific">Prorocentrum cordatum</name>
    <dbReference type="NCBI Taxonomy" id="2364126"/>
    <lineage>
        <taxon>Eukaryota</taxon>
        <taxon>Sar</taxon>
        <taxon>Alveolata</taxon>
        <taxon>Dinophyceae</taxon>
        <taxon>Prorocentrales</taxon>
        <taxon>Prorocentraceae</taxon>
        <taxon>Prorocentrum</taxon>
    </lineage>
</organism>
<feature type="non-terminal residue" evidence="2">
    <location>
        <position position="95"/>
    </location>
</feature>
<comment type="caution">
    <text evidence="2">The sequence shown here is derived from an EMBL/GenBank/DDBJ whole genome shotgun (WGS) entry which is preliminary data.</text>
</comment>
<keyword evidence="3" id="KW-1185">Reference proteome</keyword>
<feature type="compositionally biased region" description="Polar residues" evidence="1">
    <location>
        <begin position="76"/>
        <end position="95"/>
    </location>
</feature>
<evidence type="ECO:0000313" key="3">
    <source>
        <dbReference type="Proteomes" id="UP001189429"/>
    </source>
</evidence>
<dbReference type="EMBL" id="CAUYUJ010016513">
    <property type="protein sequence ID" value="CAK0866160.1"/>
    <property type="molecule type" value="Genomic_DNA"/>
</dbReference>
<accession>A0ABN9V0Q6</accession>
<feature type="compositionally biased region" description="Low complexity" evidence="1">
    <location>
        <begin position="20"/>
        <end position="50"/>
    </location>
</feature>
<gene>
    <name evidence="2" type="ORF">PCOR1329_LOCUS53427</name>
</gene>
<sequence length="95" mass="10058">PRAGRRSPSGGPTRRRRRCPAAGTTPASRGASTWRTSPRPAPSSRSMASWCSGTCSTGRSARRRPRRSGIFWRSCTLGSGATTRTPGRSSPPSAT</sequence>
<reference evidence="2" key="1">
    <citation type="submission" date="2023-10" db="EMBL/GenBank/DDBJ databases">
        <authorList>
            <person name="Chen Y."/>
            <person name="Shah S."/>
            <person name="Dougan E. K."/>
            <person name="Thang M."/>
            <person name="Chan C."/>
        </authorList>
    </citation>
    <scope>NUCLEOTIDE SEQUENCE [LARGE SCALE GENOMIC DNA]</scope>
</reference>